<organism evidence="1 2">
    <name type="scientific">Roseicyclus elongatus DSM 19469</name>
    <dbReference type="NCBI Taxonomy" id="1294273"/>
    <lineage>
        <taxon>Bacteria</taxon>
        <taxon>Pseudomonadati</taxon>
        <taxon>Pseudomonadota</taxon>
        <taxon>Alphaproteobacteria</taxon>
        <taxon>Rhodobacterales</taxon>
        <taxon>Roseobacteraceae</taxon>
        <taxon>Roseicyclus</taxon>
    </lineage>
</organism>
<proteinExistence type="predicted"/>
<keyword evidence="2" id="KW-1185">Reference proteome</keyword>
<dbReference type="Proteomes" id="UP000019593">
    <property type="component" value="Chromosome"/>
</dbReference>
<sequence>MCRRPDAAPTPPRQPCQWPRFARTLMLREFWEDTLMKKLAVGLALVMGLAGPASADIAEGI</sequence>
<dbReference type="EMBL" id="CP004372">
    <property type="protein sequence ID" value="AHM04639.1"/>
    <property type="molecule type" value="Genomic_DNA"/>
</dbReference>
<dbReference type="KEGG" id="red:roselon_02303"/>
<name>W8RTU4_9RHOB</name>
<gene>
    <name evidence="1" type="ORF">roselon_02303</name>
</gene>
<dbReference type="HOGENOM" id="CLU_2919885_0_0_5"/>
<accession>W8RTU4</accession>
<protein>
    <submittedName>
        <fullName evidence="1">Uncharacterized protein</fullName>
    </submittedName>
</protein>
<evidence type="ECO:0000313" key="1">
    <source>
        <dbReference type="EMBL" id="AHM04639.1"/>
    </source>
</evidence>
<reference evidence="1 2" key="1">
    <citation type="submission" date="2013-03" db="EMBL/GenBank/DDBJ databases">
        <authorList>
            <person name="Fiebig A."/>
            <person name="Goeker M."/>
            <person name="Klenk H.-P.P."/>
        </authorList>
    </citation>
    <scope>NUCLEOTIDE SEQUENCE [LARGE SCALE GENOMIC DNA]</scope>
    <source>
        <strain evidence="2">DSM 19469</strain>
    </source>
</reference>
<evidence type="ECO:0000313" key="2">
    <source>
        <dbReference type="Proteomes" id="UP000019593"/>
    </source>
</evidence>
<dbReference type="AlphaFoldDB" id="W8RTU4"/>